<protein>
    <recommendedName>
        <fullName evidence="1">MULE transposase domain-containing protein</fullName>
    </recommendedName>
</protein>
<sequence length="261" mass="30251">MNMFECQGWVTIWASPDDSVYSVRLRHQDCHKNYIYIDLPDDVKKFIADNPMLRAPQLWKEILKSHPHPNFTQKSVYNQWYKQYQVNWRLHDDELKSAKMLLEELAAGSTHEVEVVHLPEKGSFHAVAFVLPSLLRKYGQKIREIALDSTFKTTRSGYELFGLLGEVSGSGVPLGFLLLKSNDPAPNEKEQYIRLFVRPIIQNWGVEPMQALTDKDITEINAFLSELPDNIKYQLCFWHSIRAVKKCLAVLGRHPARGFFF</sequence>
<evidence type="ECO:0000313" key="2">
    <source>
        <dbReference type="EMBL" id="KAJ7206101.1"/>
    </source>
</evidence>
<dbReference type="Pfam" id="PF10551">
    <property type="entry name" value="MULE"/>
    <property type="match status" value="1"/>
</dbReference>
<comment type="caution">
    <text evidence="2">The sequence shown here is derived from an EMBL/GenBank/DDBJ whole genome shotgun (WGS) entry which is preliminary data.</text>
</comment>
<organism evidence="2 3">
    <name type="scientific">Mycena pura</name>
    <dbReference type="NCBI Taxonomy" id="153505"/>
    <lineage>
        <taxon>Eukaryota</taxon>
        <taxon>Fungi</taxon>
        <taxon>Dikarya</taxon>
        <taxon>Basidiomycota</taxon>
        <taxon>Agaricomycotina</taxon>
        <taxon>Agaricomycetes</taxon>
        <taxon>Agaricomycetidae</taxon>
        <taxon>Agaricales</taxon>
        <taxon>Marasmiineae</taxon>
        <taxon>Mycenaceae</taxon>
        <taxon>Mycena</taxon>
    </lineage>
</organism>
<dbReference type="Proteomes" id="UP001219525">
    <property type="component" value="Unassembled WGS sequence"/>
</dbReference>
<evidence type="ECO:0000313" key="3">
    <source>
        <dbReference type="Proteomes" id="UP001219525"/>
    </source>
</evidence>
<gene>
    <name evidence="2" type="ORF">GGX14DRAFT_367487</name>
</gene>
<accession>A0AAD6V8L3</accession>
<name>A0AAD6V8L3_9AGAR</name>
<feature type="domain" description="MULE transposase" evidence="1">
    <location>
        <begin position="146"/>
        <end position="240"/>
    </location>
</feature>
<proteinExistence type="predicted"/>
<reference evidence="2" key="1">
    <citation type="submission" date="2023-03" db="EMBL/GenBank/DDBJ databases">
        <title>Massive genome expansion in bonnet fungi (Mycena s.s.) driven by repeated elements and novel gene families across ecological guilds.</title>
        <authorList>
            <consortium name="Lawrence Berkeley National Laboratory"/>
            <person name="Harder C.B."/>
            <person name="Miyauchi S."/>
            <person name="Viragh M."/>
            <person name="Kuo A."/>
            <person name="Thoen E."/>
            <person name="Andreopoulos B."/>
            <person name="Lu D."/>
            <person name="Skrede I."/>
            <person name="Drula E."/>
            <person name="Henrissat B."/>
            <person name="Morin E."/>
            <person name="Kohler A."/>
            <person name="Barry K."/>
            <person name="LaButti K."/>
            <person name="Morin E."/>
            <person name="Salamov A."/>
            <person name="Lipzen A."/>
            <person name="Mereny Z."/>
            <person name="Hegedus B."/>
            <person name="Baldrian P."/>
            <person name="Stursova M."/>
            <person name="Weitz H."/>
            <person name="Taylor A."/>
            <person name="Grigoriev I.V."/>
            <person name="Nagy L.G."/>
            <person name="Martin F."/>
            <person name="Kauserud H."/>
        </authorList>
    </citation>
    <scope>NUCLEOTIDE SEQUENCE</scope>
    <source>
        <strain evidence="2">9144</strain>
    </source>
</reference>
<keyword evidence="3" id="KW-1185">Reference proteome</keyword>
<dbReference type="AlphaFoldDB" id="A0AAD6V8L3"/>
<evidence type="ECO:0000259" key="1">
    <source>
        <dbReference type="Pfam" id="PF10551"/>
    </source>
</evidence>
<dbReference type="InterPro" id="IPR018289">
    <property type="entry name" value="MULE_transposase_dom"/>
</dbReference>
<dbReference type="EMBL" id="JARJCW010000041">
    <property type="protein sequence ID" value="KAJ7206101.1"/>
    <property type="molecule type" value="Genomic_DNA"/>
</dbReference>